<dbReference type="OrthoDB" id="3078172at2"/>
<keyword evidence="2" id="KW-1185">Reference proteome</keyword>
<proteinExistence type="predicted"/>
<protein>
    <recommendedName>
        <fullName evidence="3">Transposase</fullName>
    </recommendedName>
</protein>
<comment type="caution">
    <text evidence="1">The sequence shown here is derived from an EMBL/GenBank/DDBJ whole genome shotgun (WGS) entry which is preliminary data.</text>
</comment>
<evidence type="ECO:0008006" key="3">
    <source>
        <dbReference type="Google" id="ProtNLM"/>
    </source>
</evidence>
<evidence type="ECO:0000313" key="2">
    <source>
        <dbReference type="Proteomes" id="UP000050514"/>
    </source>
</evidence>
<dbReference type="Proteomes" id="UP000050514">
    <property type="component" value="Unassembled WGS sequence"/>
</dbReference>
<accession>A0A0P6XQR1</accession>
<dbReference type="AlphaFoldDB" id="A0A0P6XQR1"/>
<name>A0A0P6XQR1_9CHLR</name>
<sequence length="282" mass="32678">MKTRESRYVKVARIAYHLTQEVLPRYSHPKSPHHFTFPQLAACVLLMYYLDLSYRDMEEWLLASDQICQVLELPRVSDHTTLQRTYKKLHMLDFEKMKNRLLDENGVNEDSVAADSTGFSPGQASLYYQTRMGRLYQRWVKGVYAVGTASQFILAWRSGWGPGSDAAYLTGLRRDARRYGRCQGKRKAWVMMADAGFDGQTVRDDDLIPPVRRGGNLLNPERKARADLVSQARLDGLFGQRWKTETVNSVIKRKFGDTIRFRKRSLQRREPIIKGLVYNIHL</sequence>
<gene>
    <name evidence="1" type="ORF">AC812_03440</name>
</gene>
<dbReference type="RefSeq" id="WP_061913606.1">
    <property type="nucleotide sequence ID" value="NZ_DF967971.1"/>
</dbReference>
<organism evidence="1 2">
    <name type="scientific">Bellilinea caldifistulae</name>
    <dbReference type="NCBI Taxonomy" id="360411"/>
    <lineage>
        <taxon>Bacteria</taxon>
        <taxon>Bacillati</taxon>
        <taxon>Chloroflexota</taxon>
        <taxon>Anaerolineae</taxon>
        <taxon>Anaerolineales</taxon>
        <taxon>Anaerolineaceae</taxon>
        <taxon>Bellilinea</taxon>
    </lineage>
</organism>
<dbReference type="EMBL" id="LGHJ01000009">
    <property type="protein sequence ID" value="KPL77596.1"/>
    <property type="molecule type" value="Genomic_DNA"/>
</dbReference>
<evidence type="ECO:0000313" key="1">
    <source>
        <dbReference type="EMBL" id="KPL77596.1"/>
    </source>
</evidence>
<reference evidence="1 2" key="1">
    <citation type="submission" date="2015-07" db="EMBL/GenBank/DDBJ databases">
        <title>Draft genome of Bellilinea caldifistulae DSM 17877.</title>
        <authorList>
            <person name="Hemp J."/>
            <person name="Ward L.M."/>
            <person name="Pace L.A."/>
            <person name="Fischer W.W."/>
        </authorList>
    </citation>
    <scope>NUCLEOTIDE SEQUENCE [LARGE SCALE GENOMIC DNA]</scope>
    <source>
        <strain evidence="1 2">GOMI-1</strain>
    </source>
</reference>